<dbReference type="InterPro" id="IPR027417">
    <property type="entry name" value="P-loop_NTPase"/>
</dbReference>
<evidence type="ECO:0000313" key="14">
    <source>
        <dbReference type="EMBL" id="TXC81656.1"/>
    </source>
</evidence>
<name>A0A5C6VB79_9FLAO</name>
<comment type="subunit">
    <text evidence="10">Monomer.</text>
</comment>
<dbReference type="GO" id="GO:0005524">
    <property type="term" value="F:ATP binding"/>
    <property type="evidence" value="ECO:0007669"/>
    <property type="project" value="UniProtKB-UniRule"/>
</dbReference>
<sequence>MDVSCPNILFVMGPTAIGKSAVAAKLAQFFNTHVISADSRQFYRELPIGTAHPSATELELAPHHFIGNLELTETWSASKFANESLALLKNPTFNPLAIFCGGSGFYLRALEYELDDIPEAPEEVRAKLNLEIKEHGLSPLQGELREKDPGYYSKVDIHNPQRVIRALEVIRFTGKRYSDFLSGTPKKRPFNCIKVGLEMDRAALYDRINKRVDLMMAAGLEEEAKRVYPQKHLNSLNTVGYKELFQYFDGNCSKEEAIDEIKKNTRRFAKRQMTWLRREEQVEFFHPSDFYKICEYVQSKIKLP</sequence>
<reference evidence="14 15" key="1">
    <citation type="submission" date="2019-08" db="EMBL/GenBank/DDBJ databases">
        <title>Genome of Luteibaculum oceani JCM 18817.</title>
        <authorList>
            <person name="Bowman J.P."/>
        </authorList>
    </citation>
    <scope>NUCLEOTIDE SEQUENCE [LARGE SCALE GENOMIC DNA]</scope>
    <source>
        <strain evidence="14 15">JCM 18817</strain>
    </source>
</reference>
<dbReference type="OrthoDB" id="9776390at2"/>
<dbReference type="InterPro" id="IPR018022">
    <property type="entry name" value="IPT"/>
</dbReference>
<evidence type="ECO:0000313" key="15">
    <source>
        <dbReference type="Proteomes" id="UP000321168"/>
    </source>
</evidence>
<dbReference type="Pfam" id="PF01715">
    <property type="entry name" value="IPPT"/>
    <property type="match status" value="1"/>
</dbReference>
<dbReference type="PANTHER" id="PTHR11088">
    <property type="entry name" value="TRNA DIMETHYLALLYLTRANSFERASE"/>
    <property type="match status" value="1"/>
</dbReference>
<comment type="caution">
    <text evidence="10">Lacks conserved residue(s) required for the propagation of feature annotation.</text>
</comment>
<dbReference type="SUPFAM" id="SSF52540">
    <property type="entry name" value="P-loop containing nucleoside triphosphate hydrolases"/>
    <property type="match status" value="2"/>
</dbReference>
<dbReference type="PANTHER" id="PTHR11088:SF60">
    <property type="entry name" value="TRNA DIMETHYLALLYLTRANSFERASE"/>
    <property type="match status" value="1"/>
</dbReference>
<comment type="caution">
    <text evidence="14">The sequence shown here is derived from an EMBL/GenBank/DDBJ whole genome shotgun (WGS) entry which is preliminary data.</text>
</comment>
<keyword evidence="7 10" id="KW-0067">ATP-binding</keyword>
<comment type="cofactor">
    <cofactor evidence="1 10">
        <name>Mg(2+)</name>
        <dbReference type="ChEBI" id="CHEBI:18420"/>
    </cofactor>
</comment>
<feature type="binding site" evidence="10">
    <location>
        <begin position="15"/>
        <end position="20"/>
    </location>
    <ligand>
        <name>substrate</name>
    </ligand>
</feature>
<dbReference type="Proteomes" id="UP000321168">
    <property type="component" value="Unassembled WGS sequence"/>
</dbReference>
<keyword evidence="15" id="KW-1185">Reference proteome</keyword>
<dbReference type="RefSeq" id="WP_147013574.1">
    <property type="nucleotide sequence ID" value="NZ_VORB01000003.1"/>
</dbReference>
<evidence type="ECO:0000256" key="7">
    <source>
        <dbReference type="ARBA" id="ARBA00022840"/>
    </source>
</evidence>
<comment type="similarity">
    <text evidence="3 10 13">Belongs to the IPP transferase family.</text>
</comment>
<dbReference type="EC" id="2.5.1.75" evidence="10"/>
<dbReference type="InterPro" id="IPR039657">
    <property type="entry name" value="Dimethylallyltransferase"/>
</dbReference>
<evidence type="ECO:0000256" key="13">
    <source>
        <dbReference type="RuleBase" id="RU003785"/>
    </source>
</evidence>
<dbReference type="Gene3D" id="3.40.50.300">
    <property type="entry name" value="P-loop containing nucleotide triphosphate hydrolases"/>
    <property type="match status" value="1"/>
</dbReference>
<feature type="site" description="Interaction with substrate tRNA" evidence="10">
    <location>
        <position position="103"/>
    </location>
</feature>
<evidence type="ECO:0000256" key="8">
    <source>
        <dbReference type="ARBA" id="ARBA00022842"/>
    </source>
</evidence>
<comment type="catalytic activity">
    <reaction evidence="9 10 11">
        <text>adenosine(37) in tRNA + dimethylallyl diphosphate = N(6)-dimethylallyladenosine(37) in tRNA + diphosphate</text>
        <dbReference type="Rhea" id="RHEA:26482"/>
        <dbReference type="Rhea" id="RHEA-COMP:10162"/>
        <dbReference type="Rhea" id="RHEA-COMP:10375"/>
        <dbReference type="ChEBI" id="CHEBI:33019"/>
        <dbReference type="ChEBI" id="CHEBI:57623"/>
        <dbReference type="ChEBI" id="CHEBI:74411"/>
        <dbReference type="ChEBI" id="CHEBI:74415"/>
        <dbReference type="EC" id="2.5.1.75"/>
    </reaction>
</comment>
<comment type="function">
    <text evidence="2 10 12">Catalyzes the transfer of a dimethylallyl group onto the adenine at position 37 in tRNAs that read codons beginning with uridine, leading to the formation of N6-(dimethylallyl)adenosine (i(6)A).</text>
</comment>
<keyword evidence="5 10" id="KW-0819">tRNA processing</keyword>
<evidence type="ECO:0000256" key="3">
    <source>
        <dbReference type="ARBA" id="ARBA00005842"/>
    </source>
</evidence>
<feature type="region of interest" description="Interaction with substrate tRNA" evidence="10">
    <location>
        <begin position="161"/>
        <end position="165"/>
    </location>
</feature>
<organism evidence="14 15">
    <name type="scientific">Luteibaculum oceani</name>
    <dbReference type="NCBI Taxonomy" id="1294296"/>
    <lineage>
        <taxon>Bacteria</taxon>
        <taxon>Pseudomonadati</taxon>
        <taxon>Bacteroidota</taxon>
        <taxon>Flavobacteriia</taxon>
        <taxon>Flavobacteriales</taxon>
        <taxon>Luteibaculaceae</taxon>
        <taxon>Luteibaculum</taxon>
    </lineage>
</organism>
<evidence type="ECO:0000256" key="1">
    <source>
        <dbReference type="ARBA" id="ARBA00001946"/>
    </source>
</evidence>
<evidence type="ECO:0000256" key="9">
    <source>
        <dbReference type="ARBA" id="ARBA00049563"/>
    </source>
</evidence>
<dbReference type="HAMAP" id="MF_00185">
    <property type="entry name" value="IPP_trans"/>
    <property type="match status" value="1"/>
</dbReference>
<dbReference type="NCBIfam" id="TIGR00174">
    <property type="entry name" value="miaA"/>
    <property type="match status" value="1"/>
</dbReference>
<dbReference type="GO" id="GO:0052381">
    <property type="term" value="F:tRNA dimethylallyltransferase activity"/>
    <property type="evidence" value="ECO:0007669"/>
    <property type="project" value="UniProtKB-UniRule"/>
</dbReference>
<evidence type="ECO:0000256" key="12">
    <source>
        <dbReference type="RuleBase" id="RU003784"/>
    </source>
</evidence>
<keyword evidence="4 10" id="KW-0808">Transferase</keyword>
<evidence type="ECO:0000256" key="10">
    <source>
        <dbReference type="HAMAP-Rule" id="MF_00185"/>
    </source>
</evidence>
<dbReference type="GO" id="GO:0006400">
    <property type="term" value="P:tRNA modification"/>
    <property type="evidence" value="ECO:0007669"/>
    <property type="project" value="TreeGrafter"/>
</dbReference>
<evidence type="ECO:0000256" key="11">
    <source>
        <dbReference type="RuleBase" id="RU003783"/>
    </source>
</evidence>
<dbReference type="Gene3D" id="1.10.20.140">
    <property type="match status" value="1"/>
</dbReference>
<accession>A0A5C6VB79</accession>
<keyword evidence="6 10" id="KW-0547">Nucleotide-binding</keyword>
<keyword evidence="8 10" id="KW-0460">Magnesium</keyword>
<feature type="binding site" evidence="10">
    <location>
        <begin position="13"/>
        <end position="20"/>
    </location>
    <ligand>
        <name>ATP</name>
        <dbReference type="ChEBI" id="CHEBI:30616"/>
    </ligand>
</feature>
<evidence type="ECO:0000256" key="4">
    <source>
        <dbReference type="ARBA" id="ARBA00022679"/>
    </source>
</evidence>
<evidence type="ECO:0000256" key="5">
    <source>
        <dbReference type="ARBA" id="ARBA00022694"/>
    </source>
</evidence>
<feature type="region of interest" description="Interaction with substrate tRNA" evidence="10">
    <location>
        <begin position="38"/>
        <end position="41"/>
    </location>
</feature>
<proteinExistence type="inferred from homology"/>
<dbReference type="AlphaFoldDB" id="A0A5C6VB79"/>
<protein>
    <recommendedName>
        <fullName evidence="10">tRNA dimethylallyltransferase</fullName>
        <ecNumber evidence="10">2.5.1.75</ecNumber>
    </recommendedName>
    <alternativeName>
        <fullName evidence="10">Dimethylallyl diphosphate:tRNA dimethylallyltransferase</fullName>
        <shortName evidence="10">DMAPP:tRNA dimethylallyltransferase</shortName>
        <shortName evidence="10">DMATase</shortName>
    </alternativeName>
    <alternativeName>
        <fullName evidence="10">Isopentenyl-diphosphate:tRNA isopentenyltransferase</fullName>
        <shortName evidence="10">IPP transferase</shortName>
        <shortName evidence="10">IPPT</shortName>
        <shortName evidence="10">IPTase</shortName>
    </alternativeName>
</protein>
<gene>
    <name evidence="10 14" type="primary">miaA</name>
    <name evidence="14" type="ORF">FRX97_03830</name>
</gene>
<dbReference type="EMBL" id="VORB01000003">
    <property type="protein sequence ID" value="TXC81656.1"/>
    <property type="molecule type" value="Genomic_DNA"/>
</dbReference>
<evidence type="ECO:0000256" key="6">
    <source>
        <dbReference type="ARBA" id="ARBA00022741"/>
    </source>
</evidence>
<evidence type="ECO:0000256" key="2">
    <source>
        <dbReference type="ARBA" id="ARBA00003213"/>
    </source>
</evidence>
<feature type="site" description="Interaction with substrate tRNA" evidence="10">
    <location>
        <position position="125"/>
    </location>
</feature>